<accession>A0A8S5U4W0</accession>
<evidence type="ECO:0000313" key="1">
    <source>
        <dbReference type="EMBL" id="DAF89484.1"/>
    </source>
</evidence>
<reference evidence="1" key="1">
    <citation type="journal article" date="2021" name="Proc. Natl. Acad. Sci. U.S.A.">
        <title>A Catalog of Tens of Thousands of Viruses from Human Metagenomes Reveals Hidden Associations with Chronic Diseases.</title>
        <authorList>
            <person name="Tisza M.J."/>
            <person name="Buck C.B."/>
        </authorList>
    </citation>
    <scope>NUCLEOTIDE SEQUENCE</scope>
    <source>
        <strain evidence="1">Cty4N14</strain>
    </source>
</reference>
<protein>
    <submittedName>
        <fullName evidence="1">Uncharacterized protein</fullName>
    </submittedName>
</protein>
<organism evidence="1">
    <name type="scientific">Phage sp. cty4N14</name>
    <dbReference type="NCBI Taxonomy" id="2825799"/>
    <lineage>
        <taxon>Viruses</taxon>
    </lineage>
</organism>
<sequence length="35" mass="4261">MAANKRTPRHALKTREEWEVLFLFALYLTQRARDK</sequence>
<dbReference type="EMBL" id="BK016011">
    <property type="protein sequence ID" value="DAF89484.1"/>
    <property type="molecule type" value="Genomic_DNA"/>
</dbReference>
<proteinExistence type="predicted"/>
<name>A0A8S5U4W0_9VIRU</name>